<comment type="caution">
    <text evidence="1">The sequence shown here is derived from an EMBL/GenBank/DDBJ whole genome shotgun (WGS) entry which is preliminary data.</text>
</comment>
<protein>
    <submittedName>
        <fullName evidence="1">Nucleoside-diphosphate-sugar epimerase-like protein</fullName>
    </submittedName>
</protein>
<evidence type="ECO:0000313" key="1">
    <source>
        <dbReference type="EMBL" id="KAJ7616120.1"/>
    </source>
</evidence>
<dbReference type="Proteomes" id="UP001221142">
    <property type="component" value="Unassembled WGS sequence"/>
</dbReference>
<dbReference type="Gene3D" id="3.40.50.720">
    <property type="entry name" value="NAD(P)-binding Rossmann-like Domain"/>
    <property type="match status" value="1"/>
</dbReference>
<gene>
    <name evidence="1" type="ORF">FB45DRAFT_1107242</name>
</gene>
<proteinExistence type="predicted"/>
<dbReference type="PANTHER" id="PTHR14097">
    <property type="entry name" value="OXIDOREDUCTASE HTATIP2"/>
    <property type="match status" value="1"/>
</dbReference>
<keyword evidence="2" id="KW-1185">Reference proteome</keyword>
<name>A0AAD7FCR0_9AGAR</name>
<dbReference type="SUPFAM" id="SSF51735">
    <property type="entry name" value="NAD(P)-binding Rossmann-fold domains"/>
    <property type="match status" value="1"/>
</dbReference>
<organism evidence="1 2">
    <name type="scientific">Roridomyces roridus</name>
    <dbReference type="NCBI Taxonomy" id="1738132"/>
    <lineage>
        <taxon>Eukaryota</taxon>
        <taxon>Fungi</taxon>
        <taxon>Dikarya</taxon>
        <taxon>Basidiomycota</taxon>
        <taxon>Agaricomycotina</taxon>
        <taxon>Agaricomycetes</taxon>
        <taxon>Agaricomycetidae</taxon>
        <taxon>Agaricales</taxon>
        <taxon>Marasmiineae</taxon>
        <taxon>Mycenaceae</taxon>
        <taxon>Roridomyces</taxon>
    </lineage>
</organism>
<dbReference type="AlphaFoldDB" id="A0AAD7FCR0"/>
<sequence length="224" mass="24528">MKLVIGGSSGFVGVEIVRQALLDPAFMSVVALSRRETALPAGAGAEKFTSVVCHDFLAYPESVQKVVEGADACIWMKTVSFEENTKISRDYAVHAIQALATRARPLLRFIYITGHATARTLSEIPEMLKAMGNQDWIDYSLMRGDAESKILAFAGQSNGAVEACVVRPGLIQAPEREVRNVPGVPNVERVYFVAAMLDQVKNGFDEDTLRNDDLVRIGQRVWVG</sequence>
<reference evidence="1" key="1">
    <citation type="submission" date="2023-03" db="EMBL/GenBank/DDBJ databases">
        <title>Massive genome expansion in bonnet fungi (Mycena s.s.) driven by repeated elements and novel gene families across ecological guilds.</title>
        <authorList>
            <consortium name="Lawrence Berkeley National Laboratory"/>
            <person name="Harder C.B."/>
            <person name="Miyauchi S."/>
            <person name="Viragh M."/>
            <person name="Kuo A."/>
            <person name="Thoen E."/>
            <person name="Andreopoulos B."/>
            <person name="Lu D."/>
            <person name="Skrede I."/>
            <person name="Drula E."/>
            <person name="Henrissat B."/>
            <person name="Morin E."/>
            <person name="Kohler A."/>
            <person name="Barry K."/>
            <person name="LaButti K."/>
            <person name="Morin E."/>
            <person name="Salamov A."/>
            <person name="Lipzen A."/>
            <person name="Mereny Z."/>
            <person name="Hegedus B."/>
            <person name="Baldrian P."/>
            <person name="Stursova M."/>
            <person name="Weitz H."/>
            <person name="Taylor A."/>
            <person name="Grigoriev I.V."/>
            <person name="Nagy L.G."/>
            <person name="Martin F."/>
            <person name="Kauserud H."/>
        </authorList>
    </citation>
    <scope>NUCLEOTIDE SEQUENCE</scope>
    <source>
        <strain evidence="1">9284</strain>
    </source>
</reference>
<evidence type="ECO:0000313" key="2">
    <source>
        <dbReference type="Proteomes" id="UP001221142"/>
    </source>
</evidence>
<dbReference type="PANTHER" id="PTHR14097:SF8">
    <property type="entry name" value="NAD(P)-BINDING DOMAIN-CONTAINING PROTEIN"/>
    <property type="match status" value="1"/>
</dbReference>
<dbReference type="InterPro" id="IPR036291">
    <property type="entry name" value="NAD(P)-bd_dom_sf"/>
</dbReference>
<accession>A0AAD7FCR0</accession>
<dbReference type="EMBL" id="JARKIF010000023">
    <property type="protein sequence ID" value="KAJ7616120.1"/>
    <property type="molecule type" value="Genomic_DNA"/>
</dbReference>